<evidence type="ECO:0000256" key="4">
    <source>
        <dbReference type="ARBA" id="ARBA00023204"/>
    </source>
</evidence>
<keyword evidence="4" id="KW-0234">DNA repair</keyword>
<organism evidence="7 8">
    <name type="scientific">Marinospirillum alkaliphilum DSM 21637</name>
    <dbReference type="NCBI Taxonomy" id="1122209"/>
    <lineage>
        <taxon>Bacteria</taxon>
        <taxon>Pseudomonadati</taxon>
        <taxon>Pseudomonadota</taxon>
        <taxon>Gammaproteobacteria</taxon>
        <taxon>Oceanospirillales</taxon>
        <taxon>Oceanospirillaceae</taxon>
        <taxon>Marinospirillum</taxon>
    </lineage>
</organism>
<dbReference type="InterPro" id="IPR043128">
    <property type="entry name" value="Rev_trsase/Diguanyl_cyclase"/>
</dbReference>
<dbReference type="PROSITE" id="PS50173">
    <property type="entry name" value="UMUC"/>
    <property type="match status" value="1"/>
</dbReference>
<dbReference type="SUPFAM" id="SSF100879">
    <property type="entry name" value="Lesion bypass DNA polymerase (Y-family), little finger domain"/>
    <property type="match status" value="1"/>
</dbReference>
<protein>
    <submittedName>
        <fullName evidence="7">DNA polymerase V</fullName>
    </submittedName>
</protein>
<dbReference type="Gene3D" id="3.40.1170.60">
    <property type="match status" value="1"/>
</dbReference>
<dbReference type="InterPro" id="IPR001126">
    <property type="entry name" value="UmuC"/>
</dbReference>
<dbReference type="Gene3D" id="3.30.70.270">
    <property type="match status" value="1"/>
</dbReference>
<dbReference type="GO" id="GO:0042276">
    <property type="term" value="P:error-prone translesion synthesis"/>
    <property type="evidence" value="ECO:0007669"/>
    <property type="project" value="TreeGrafter"/>
</dbReference>
<dbReference type="Pfam" id="PF00817">
    <property type="entry name" value="IMS"/>
    <property type="match status" value="1"/>
</dbReference>
<dbReference type="EMBL" id="FPJW01000006">
    <property type="protein sequence ID" value="SFX50012.1"/>
    <property type="molecule type" value="Genomic_DNA"/>
</dbReference>
<dbReference type="Pfam" id="PF11799">
    <property type="entry name" value="IMS_C"/>
    <property type="match status" value="1"/>
</dbReference>
<gene>
    <name evidence="7" type="ORF">SAMN02745752_01884</name>
</gene>
<dbReference type="RefSeq" id="WP_245770419.1">
    <property type="nucleotide sequence ID" value="NZ_FPJW01000006.1"/>
</dbReference>
<proteinExistence type="inferred from homology"/>
<sequence>MQASTAYVTRLSMERGTADQKWVALVDVNNFYVSCERAFAPRLRGRPVAVLSNNDGCVIARSEEIKALGVEMGTPTFKLKHLVRRYRAVLLSSNYPLYADMSRRVNDVLSRFSEWVEPYSIDESFVHLPGFFTDTLKELGQAMEQAVLKETHLPVGVGIAPSATLAKLANRQAKKKTQGDRVYLLEADSEETRNLLMKTPVGEVWGVGGRLAERLHDLGITTAWQLREAPEALIRRRFSVTLARIQWELKGQACRHVHSDDTSRKQLRVSRSFGQATADQQDLAEALRTHVNRAAEKLRRQKSCARAMTVFLRTNPFNHDQPQHSDALVWVFEQPTADTAEMLHAANKLLRRLWRPGYRYHKAGVLLMDLADQSAEQLTLLEQPEHLARRIRSERLMQVMDEINRTQGRDTLVMGLNRPQAPWHTKQENRSPAYTTAWRELPRVAAR</sequence>
<keyword evidence="5" id="KW-0742">SOS response</keyword>
<evidence type="ECO:0000256" key="2">
    <source>
        <dbReference type="ARBA" id="ARBA00022763"/>
    </source>
</evidence>
<feature type="domain" description="UmuC" evidence="6">
    <location>
        <begin position="23"/>
        <end position="208"/>
    </location>
</feature>
<evidence type="ECO:0000256" key="1">
    <source>
        <dbReference type="ARBA" id="ARBA00010945"/>
    </source>
</evidence>
<accession>A0A1K1XLS4</accession>
<keyword evidence="2" id="KW-0227">DNA damage</keyword>
<keyword evidence="3" id="KW-0741">SOS mutagenesis</keyword>
<dbReference type="PANTHER" id="PTHR11076:SF34">
    <property type="entry name" value="PROTEIN UMUC"/>
    <property type="match status" value="1"/>
</dbReference>
<keyword evidence="8" id="KW-1185">Reference proteome</keyword>
<reference evidence="7 8" key="1">
    <citation type="submission" date="2016-11" db="EMBL/GenBank/DDBJ databases">
        <authorList>
            <person name="Jaros S."/>
            <person name="Januszkiewicz K."/>
            <person name="Wedrychowicz H."/>
        </authorList>
    </citation>
    <scope>NUCLEOTIDE SEQUENCE [LARGE SCALE GENOMIC DNA]</scope>
    <source>
        <strain evidence="7 8">DSM 21637</strain>
    </source>
</reference>
<dbReference type="AlphaFoldDB" id="A0A1K1XLS4"/>
<dbReference type="SUPFAM" id="SSF56672">
    <property type="entry name" value="DNA/RNA polymerases"/>
    <property type="match status" value="1"/>
</dbReference>
<dbReference type="GO" id="GO:0003684">
    <property type="term" value="F:damaged DNA binding"/>
    <property type="evidence" value="ECO:0007669"/>
    <property type="project" value="InterPro"/>
</dbReference>
<dbReference type="CDD" id="cd01700">
    <property type="entry name" value="PolY_Pol_V_umuC"/>
    <property type="match status" value="1"/>
</dbReference>
<evidence type="ECO:0000259" key="6">
    <source>
        <dbReference type="PROSITE" id="PS50173"/>
    </source>
</evidence>
<dbReference type="InterPro" id="IPR017961">
    <property type="entry name" value="DNA_pol_Y-fam_little_finger"/>
</dbReference>
<dbReference type="InterPro" id="IPR025188">
    <property type="entry name" value="DUF4113"/>
</dbReference>
<dbReference type="InterPro" id="IPR036775">
    <property type="entry name" value="DNA_pol_Y-fam_lit_finger_sf"/>
</dbReference>
<comment type="similarity">
    <text evidence="1">Belongs to the DNA polymerase type-Y family.</text>
</comment>
<dbReference type="STRING" id="1122209.SAMN02745752_01884"/>
<evidence type="ECO:0000313" key="8">
    <source>
        <dbReference type="Proteomes" id="UP000182350"/>
    </source>
</evidence>
<evidence type="ECO:0000256" key="3">
    <source>
        <dbReference type="ARBA" id="ARBA00023199"/>
    </source>
</evidence>
<evidence type="ECO:0000256" key="5">
    <source>
        <dbReference type="ARBA" id="ARBA00023236"/>
    </source>
</evidence>
<dbReference type="PANTHER" id="PTHR11076">
    <property type="entry name" value="DNA REPAIR POLYMERASE UMUC / TRANSFERASE FAMILY MEMBER"/>
    <property type="match status" value="1"/>
</dbReference>
<dbReference type="GO" id="GO:0005829">
    <property type="term" value="C:cytosol"/>
    <property type="evidence" value="ECO:0007669"/>
    <property type="project" value="TreeGrafter"/>
</dbReference>
<dbReference type="Proteomes" id="UP000182350">
    <property type="component" value="Unassembled WGS sequence"/>
</dbReference>
<name>A0A1K1XLS4_9GAMM</name>
<dbReference type="GO" id="GO:0006281">
    <property type="term" value="P:DNA repair"/>
    <property type="evidence" value="ECO:0007669"/>
    <property type="project" value="UniProtKB-KW"/>
</dbReference>
<dbReference type="Pfam" id="PF13438">
    <property type="entry name" value="DUF4113"/>
    <property type="match status" value="1"/>
</dbReference>
<dbReference type="Gene3D" id="1.10.150.20">
    <property type="entry name" value="5' to 3' exonuclease, C-terminal subdomain"/>
    <property type="match status" value="1"/>
</dbReference>
<dbReference type="GO" id="GO:0003887">
    <property type="term" value="F:DNA-directed DNA polymerase activity"/>
    <property type="evidence" value="ECO:0007669"/>
    <property type="project" value="TreeGrafter"/>
</dbReference>
<dbReference type="InterPro" id="IPR043502">
    <property type="entry name" value="DNA/RNA_pol_sf"/>
</dbReference>
<dbReference type="InterPro" id="IPR024728">
    <property type="entry name" value="PolY_HhH_motif"/>
</dbReference>
<dbReference type="GO" id="GO:0009432">
    <property type="term" value="P:SOS response"/>
    <property type="evidence" value="ECO:0007669"/>
    <property type="project" value="UniProtKB-KW"/>
</dbReference>
<dbReference type="Pfam" id="PF11798">
    <property type="entry name" value="IMS_HHH"/>
    <property type="match status" value="1"/>
</dbReference>
<evidence type="ECO:0000313" key="7">
    <source>
        <dbReference type="EMBL" id="SFX50012.1"/>
    </source>
</evidence>
<dbReference type="InterPro" id="IPR050116">
    <property type="entry name" value="DNA_polymerase-Y"/>
</dbReference>
<dbReference type="Gene3D" id="3.30.1490.100">
    <property type="entry name" value="DNA polymerase, Y-family, little finger domain"/>
    <property type="match status" value="1"/>
</dbReference>